<dbReference type="OrthoDB" id="737510at2759"/>
<evidence type="ECO:0000256" key="1">
    <source>
        <dbReference type="SAM" id="MobiDB-lite"/>
    </source>
</evidence>
<evidence type="ECO:0000259" key="3">
    <source>
        <dbReference type="SMART" id="SM00198"/>
    </source>
</evidence>
<dbReference type="SMART" id="SM00198">
    <property type="entry name" value="SCP"/>
    <property type="match status" value="1"/>
</dbReference>
<feature type="signal peptide" evidence="2">
    <location>
        <begin position="1"/>
        <end position="21"/>
    </location>
</feature>
<dbReference type="AlphaFoldDB" id="A0A8W8NCT3"/>
<evidence type="ECO:0000313" key="5">
    <source>
        <dbReference type="Proteomes" id="UP000005408"/>
    </source>
</evidence>
<dbReference type="InterPro" id="IPR001283">
    <property type="entry name" value="CRISP-related"/>
</dbReference>
<dbReference type="InterPro" id="IPR018244">
    <property type="entry name" value="Allrgn_V5/Tpx1_CS"/>
</dbReference>
<evidence type="ECO:0000256" key="2">
    <source>
        <dbReference type="SAM" id="SignalP"/>
    </source>
</evidence>
<proteinExistence type="predicted"/>
<dbReference type="InterPro" id="IPR014044">
    <property type="entry name" value="CAP_dom"/>
</dbReference>
<dbReference type="EnsemblMetazoa" id="G6359.1">
    <property type="protein sequence ID" value="G6359.1:cds"/>
    <property type="gene ID" value="G6359"/>
</dbReference>
<dbReference type="OMA" id="CNICPYA"/>
<dbReference type="InterPro" id="IPR035940">
    <property type="entry name" value="CAP_sf"/>
</dbReference>
<feature type="region of interest" description="Disordered" evidence="1">
    <location>
        <begin position="313"/>
        <end position="334"/>
    </location>
</feature>
<dbReference type="PRINTS" id="PR00838">
    <property type="entry name" value="V5ALLERGEN"/>
</dbReference>
<dbReference type="GO" id="GO:0005576">
    <property type="term" value="C:extracellular region"/>
    <property type="evidence" value="ECO:0007669"/>
    <property type="project" value="InterPro"/>
</dbReference>
<keyword evidence="5" id="KW-1185">Reference proteome</keyword>
<dbReference type="InterPro" id="IPR002413">
    <property type="entry name" value="V5_allergen-like"/>
</dbReference>
<dbReference type="PRINTS" id="PR00837">
    <property type="entry name" value="V5TPXLIKE"/>
</dbReference>
<feature type="domain" description="SCP" evidence="3">
    <location>
        <begin position="48"/>
        <end position="190"/>
    </location>
</feature>
<feature type="compositionally biased region" description="Low complexity" evidence="1">
    <location>
        <begin position="313"/>
        <end position="324"/>
    </location>
</feature>
<sequence>MKFSFLYVLIGVSLWWDFTESACDDKFKVYPHHTACLPRAPNSSPGIVSSQEALAAHNKYRGMAVSKNGVQNMLKMVWDPEVAKIAQRWAENCKTEHDGNRERFIPGRFTLGQNLAYNHFGSMTWDAVVKLWYDEEKDFVYGGNTNDYMKIGHYTQLVWAESYVLGCGYSVCNGTHFYVCNYGPAGNSPSSRLGTPYEKHGAPCKSSDGNGLCECGTTICEANAKKNHTTCECSCPGTNVYTGIKCELTCSGHQDPSYCVLSYTKDKCIRLSNVAFDCPVLCNVCPYAETSYKEGSTVPKCVKIGGCASNSNGSNGSGSSNTGSGSNGSGSNGNDGARLESHNVLMFVTLLFTFFVAYN</sequence>
<organism evidence="4 5">
    <name type="scientific">Magallana gigas</name>
    <name type="common">Pacific oyster</name>
    <name type="synonym">Crassostrea gigas</name>
    <dbReference type="NCBI Taxonomy" id="29159"/>
    <lineage>
        <taxon>Eukaryota</taxon>
        <taxon>Metazoa</taxon>
        <taxon>Spiralia</taxon>
        <taxon>Lophotrochozoa</taxon>
        <taxon>Mollusca</taxon>
        <taxon>Bivalvia</taxon>
        <taxon>Autobranchia</taxon>
        <taxon>Pteriomorphia</taxon>
        <taxon>Ostreida</taxon>
        <taxon>Ostreoidea</taxon>
        <taxon>Ostreidae</taxon>
        <taxon>Magallana</taxon>
    </lineage>
</organism>
<protein>
    <recommendedName>
        <fullName evidence="3">SCP domain-containing protein</fullName>
    </recommendedName>
</protein>
<dbReference type="Pfam" id="PF00188">
    <property type="entry name" value="CAP"/>
    <property type="match status" value="1"/>
</dbReference>
<evidence type="ECO:0000313" key="4">
    <source>
        <dbReference type="EnsemblMetazoa" id="G6359.1:cds"/>
    </source>
</evidence>
<feature type="chain" id="PRO_5036464813" description="SCP domain-containing protein" evidence="2">
    <location>
        <begin position="22"/>
        <end position="359"/>
    </location>
</feature>
<name>A0A8W8NCT3_MAGGI</name>
<dbReference type="PROSITE" id="PS01009">
    <property type="entry name" value="CRISP_1"/>
    <property type="match status" value="1"/>
</dbReference>
<accession>A0A8W8NCT3</accession>
<dbReference type="PANTHER" id="PTHR10334">
    <property type="entry name" value="CYSTEINE-RICH SECRETORY PROTEIN-RELATED"/>
    <property type="match status" value="1"/>
</dbReference>
<keyword evidence="2" id="KW-0732">Signal</keyword>
<reference evidence="4" key="1">
    <citation type="submission" date="2022-08" db="UniProtKB">
        <authorList>
            <consortium name="EnsemblMetazoa"/>
        </authorList>
    </citation>
    <scope>IDENTIFICATION</scope>
    <source>
        <strain evidence="4">05x7-T-G4-1.051#20</strain>
    </source>
</reference>
<dbReference type="SUPFAM" id="SSF55797">
    <property type="entry name" value="PR-1-like"/>
    <property type="match status" value="1"/>
</dbReference>
<dbReference type="Gene3D" id="3.40.33.10">
    <property type="entry name" value="CAP"/>
    <property type="match status" value="1"/>
</dbReference>
<dbReference type="Proteomes" id="UP000005408">
    <property type="component" value="Unassembled WGS sequence"/>
</dbReference>